<dbReference type="GO" id="GO:0005886">
    <property type="term" value="C:plasma membrane"/>
    <property type="evidence" value="ECO:0007669"/>
    <property type="project" value="UniProtKB-SubCell"/>
</dbReference>
<feature type="transmembrane region" description="Helical" evidence="10">
    <location>
        <begin position="257"/>
        <end position="277"/>
    </location>
</feature>
<evidence type="ECO:0000256" key="6">
    <source>
        <dbReference type="ARBA" id="ARBA00022989"/>
    </source>
</evidence>
<feature type="transmembrane region" description="Helical" evidence="10">
    <location>
        <begin position="332"/>
        <end position="352"/>
    </location>
</feature>
<feature type="transmembrane region" description="Helical" evidence="10">
    <location>
        <begin position="89"/>
        <end position="108"/>
    </location>
</feature>
<feature type="transmembrane region" description="Helical" evidence="10">
    <location>
        <begin position="857"/>
        <end position="877"/>
    </location>
</feature>
<keyword evidence="4 10" id="KW-0812">Transmembrane</keyword>
<keyword evidence="3" id="KW-0716">Sensory transduction</keyword>
<feature type="transmembrane region" description="Helical" evidence="10">
    <location>
        <begin position="1257"/>
        <end position="1279"/>
    </location>
</feature>
<evidence type="ECO:0000256" key="3">
    <source>
        <dbReference type="ARBA" id="ARBA00022606"/>
    </source>
</evidence>
<gene>
    <name evidence="11" type="primary">Or46a_0</name>
    <name evidence="11" type="ORF">G6Z78_0004573</name>
</gene>
<feature type="transmembrane region" description="Helical" evidence="10">
    <location>
        <begin position="571"/>
        <end position="588"/>
    </location>
</feature>
<proteinExistence type="predicted"/>
<name>A0A836F6U3_9HYME</name>
<keyword evidence="6 10" id="KW-1133">Transmembrane helix</keyword>
<feature type="transmembrane region" description="Helical" evidence="10">
    <location>
        <begin position="491"/>
        <end position="512"/>
    </location>
</feature>
<keyword evidence="8" id="KW-0675">Receptor</keyword>
<keyword evidence="7 10" id="KW-0472">Membrane</keyword>
<evidence type="ECO:0000313" key="11">
    <source>
        <dbReference type="EMBL" id="KAG5318928.1"/>
    </source>
</evidence>
<feature type="transmembrane region" description="Helical" evidence="10">
    <location>
        <begin position="154"/>
        <end position="176"/>
    </location>
</feature>
<dbReference type="PANTHER" id="PTHR21137:SF35">
    <property type="entry name" value="ODORANT RECEPTOR 19A-RELATED"/>
    <property type="match status" value="1"/>
</dbReference>
<keyword evidence="2" id="KW-1003">Cell membrane</keyword>
<dbReference type="EMBL" id="JAANIA010001795">
    <property type="protein sequence ID" value="KAG5318928.1"/>
    <property type="molecule type" value="Genomic_DNA"/>
</dbReference>
<evidence type="ECO:0000256" key="5">
    <source>
        <dbReference type="ARBA" id="ARBA00022725"/>
    </source>
</evidence>
<accession>A0A836F6U3</accession>
<keyword evidence="12" id="KW-1185">Reference proteome</keyword>
<dbReference type="Pfam" id="PF02949">
    <property type="entry name" value="7tm_6"/>
    <property type="match status" value="5"/>
</dbReference>
<feature type="transmembrane region" description="Helical" evidence="10">
    <location>
        <begin position="533"/>
        <end position="559"/>
    </location>
</feature>
<organism evidence="11 12">
    <name type="scientific">Pseudoatta argentina</name>
    <dbReference type="NCBI Taxonomy" id="621737"/>
    <lineage>
        <taxon>Eukaryota</taxon>
        <taxon>Metazoa</taxon>
        <taxon>Ecdysozoa</taxon>
        <taxon>Arthropoda</taxon>
        <taxon>Hexapoda</taxon>
        <taxon>Insecta</taxon>
        <taxon>Pterygota</taxon>
        <taxon>Neoptera</taxon>
        <taxon>Endopterygota</taxon>
        <taxon>Hymenoptera</taxon>
        <taxon>Apocrita</taxon>
        <taxon>Aculeata</taxon>
        <taxon>Formicoidea</taxon>
        <taxon>Formicidae</taxon>
        <taxon>Myrmicinae</taxon>
        <taxon>Pseudoatta</taxon>
    </lineage>
</organism>
<keyword evidence="9" id="KW-0807">Transducer</keyword>
<feature type="non-terminal residue" evidence="11">
    <location>
        <position position="1353"/>
    </location>
</feature>
<feature type="transmembrane region" description="Helical" evidence="10">
    <location>
        <begin position="651"/>
        <end position="675"/>
    </location>
</feature>
<evidence type="ECO:0000256" key="10">
    <source>
        <dbReference type="SAM" id="Phobius"/>
    </source>
</evidence>
<feature type="transmembrane region" description="Helical" evidence="10">
    <location>
        <begin position="889"/>
        <end position="906"/>
    </location>
</feature>
<dbReference type="InterPro" id="IPR004117">
    <property type="entry name" value="7tm6_olfct_rcpt"/>
</dbReference>
<comment type="caution">
    <text evidence="11">The sequence shown here is derived from an EMBL/GenBank/DDBJ whole genome shotgun (WGS) entry which is preliminary data.</text>
</comment>
<dbReference type="Proteomes" id="UP000668214">
    <property type="component" value="Unassembled WGS sequence"/>
</dbReference>
<dbReference type="PANTHER" id="PTHR21137">
    <property type="entry name" value="ODORANT RECEPTOR"/>
    <property type="match status" value="1"/>
</dbReference>
<evidence type="ECO:0000313" key="12">
    <source>
        <dbReference type="Proteomes" id="UP000668214"/>
    </source>
</evidence>
<evidence type="ECO:0000256" key="1">
    <source>
        <dbReference type="ARBA" id="ARBA00004651"/>
    </source>
</evidence>
<feature type="transmembrane region" description="Helical" evidence="10">
    <location>
        <begin position="460"/>
        <end position="485"/>
    </location>
</feature>
<feature type="transmembrane region" description="Helical" evidence="10">
    <location>
        <begin position="1000"/>
        <end position="1022"/>
    </location>
</feature>
<evidence type="ECO:0000256" key="8">
    <source>
        <dbReference type="ARBA" id="ARBA00023170"/>
    </source>
</evidence>
<feature type="transmembrane region" description="Helical" evidence="10">
    <location>
        <begin position="764"/>
        <end position="784"/>
    </location>
</feature>
<evidence type="ECO:0000256" key="9">
    <source>
        <dbReference type="ARBA" id="ARBA00023224"/>
    </source>
</evidence>
<reference evidence="11" key="1">
    <citation type="submission" date="2020-02" db="EMBL/GenBank/DDBJ databases">
        <title>Relaxed selection underlies rapid genomic changes in the transitions from sociality to social parasitism in ants.</title>
        <authorList>
            <person name="Bi X."/>
        </authorList>
    </citation>
    <scope>NUCLEOTIDE SEQUENCE</scope>
    <source>
        <strain evidence="11">BGI-DK2014c</strain>
        <tissue evidence="11">Whole body</tissue>
    </source>
</reference>
<feature type="transmembrane region" description="Helical" evidence="10">
    <location>
        <begin position="372"/>
        <end position="402"/>
    </location>
</feature>
<feature type="transmembrane region" description="Helical" evidence="10">
    <location>
        <begin position="1138"/>
        <end position="1168"/>
    </location>
</feature>
<feature type="transmembrane region" description="Helical" evidence="10">
    <location>
        <begin position="1098"/>
        <end position="1118"/>
    </location>
</feature>
<feature type="non-terminal residue" evidence="11">
    <location>
        <position position="1"/>
    </location>
</feature>
<dbReference type="GO" id="GO:0004984">
    <property type="term" value="F:olfactory receptor activity"/>
    <property type="evidence" value="ECO:0007669"/>
    <property type="project" value="InterPro"/>
</dbReference>
<protein>
    <submittedName>
        <fullName evidence="11">OR46A protein</fullName>
    </submittedName>
</protein>
<evidence type="ECO:0000256" key="7">
    <source>
        <dbReference type="ARBA" id="ARBA00023136"/>
    </source>
</evidence>
<evidence type="ECO:0000256" key="2">
    <source>
        <dbReference type="ARBA" id="ARBA00022475"/>
    </source>
</evidence>
<feature type="transmembrane region" description="Helical" evidence="10">
    <location>
        <begin position="1226"/>
        <end position="1251"/>
    </location>
</feature>
<feature type="transmembrane region" description="Helical" evidence="10">
    <location>
        <begin position="937"/>
        <end position="958"/>
    </location>
</feature>
<comment type="subcellular location">
    <subcellularLocation>
        <location evidence="1">Cell membrane</location>
        <topology evidence="1">Multi-pass membrane protein</topology>
    </subcellularLocation>
</comment>
<feature type="transmembrane region" description="Helical" evidence="10">
    <location>
        <begin position="724"/>
        <end position="744"/>
    </location>
</feature>
<feature type="transmembrane region" description="Helical" evidence="10">
    <location>
        <begin position="970"/>
        <end position="988"/>
    </location>
</feature>
<keyword evidence="5" id="KW-0552">Olfaction</keyword>
<feature type="transmembrane region" description="Helical" evidence="10">
    <location>
        <begin position="1034"/>
        <end position="1056"/>
    </location>
</feature>
<evidence type="ECO:0000256" key="4">
    <source>
        <dbReference type="ARBA" id="ARBA00022692"/>
    </source>
</evidence>
<feature type="transmembrane region" description="Helical" evidence="10">
    <location>
        <begin position="120"/>
        <end position="148"/>
    </location>
</feature>
<sequence length="1353" mass="154572">MFVQIFVYCWAGNEVMLKSTGLSDITYHMDWMLMTISEQKDLLMIMKRCTKPIKFTSSFLVTLSLESYGNVKIPTSLSQYLNELIVKRITNMQMFSLNILMYTIGGVWMPIEWSSNIAKLLYNVFTTVVLVLLYFLMITQFMDIILIVDNIDDFATNTLMFLTIVAVTCKATIVVVRRKAIINLVQILLTAPCKPRNEDEMTIQTKFDKFIKSCSIKYSLLATSSVTGVTVRSVLNAMQGQLPYRVWLPYDFNVSPIFWITSVQQIITVIFVTIINVGTETLVFGLFLQTCAQFEIFESRLQKLVTNKTNKLMKNKIEYLEHSSLSSCLIKYMLLSMSSLTGVTIGSVVNIMQGYLPYRIWLPFNYTIPLAFWTISILQIVTLIFATMINVSTNILVFGLFLHTCAQFEIFESRLHKLVIYKTINYLGNAVSSLNKDKTEISECIRHHLSIYKYAKTVNVIFNQVLFVQFFASILVLCTSVYYLSIHIRDFSGILPFLVYTIGMFVQIYIYCWSGNNMLQTNNIKLFIAISNINFTSFEVCHQFFASILVLCTSVYYLSIHITELSGTATFLLYTVGMFVQIYIYCWSGNEVILKSMSVGDVIYCMDWPLLSVNEKKELLMVMIRSTIPIKFTSSFLITLSLQSYSNVSNIVVICINTLSVLILTVNLFVAAVVCKATVVVIRRNAIISLIQVLLKGPCQPQDEDEIAIQTKFDKFVRLCSMKYLLLAMISLTGVIIGSVLNIMQGQLPCRIWLPLDYNVSLMFWIISIQQVIAIIAGTIINVGTETLVFGLILETCAQFEIFENRLHKLINNKTVKYLENALCSLNEDKTEISKCIRHHLGIYKYAKTVNVIFNQVLFVQFFGSILILCTCIYYLSTHITELSEIGTLLVYIICMFVQIYVYCWSGNEVMLKSMSIGETIYCMDWPLLSITEKKELLMIMICSTIPIKFTSSFMITLSLQSYSNVKSDPIMQMLSLNFFIYTVGGIWRPVEWSSNGAKLLYNVFTFIIISSEYFLVLTQFMDIVLIVDNIDDFATNTLMFLTIVAVCCKATVVVVRRNAIINLVQILLKAPYKPRDEDEVAIQTKFDKFIRSCSIKYSLLATSSVTGTTIGSVLNAMQDHLPYRIWLPCNYNVTMTFWIISVHQILTIIFATIINVGTETLVFGLILQTCAQLEIFKSRLHKFIIKKTVTYLGHARSLSNEDKTWISECIRHHLSIYKYAKTVNIIFNQILFVQFFSSILVLCTSVYYLSMHIKELSAAASLLVYTICMFVQIFVYCWSGNEVMLKSMSIADAIYCMNWPLLSINEKKGLLMIMIRSTIPVKFTSSFLITLSLQSYSNILKTSYSAFNVLQK</sequence>
<feature type="transmembrane region" description="Helical" evidence="10">
    <location>
        <begin position="628"/>
        <end position="645"/>
    </location>
</feature>
<dbReference type="GO" id="GO:0005549">
    <property type="term" value="F:odorant binding"/>
    <property type="evidence" value="ECO:0007669"/>
    <property type="project" value="InterPro"/>
</dbReference>
<dbReference type="GO" id="GO:0007165">
    <property type="term" value="P:signal transduction"/>
    <property type="evidence" value="ECO:0007669"/>
    <property type="project" value="UniProtKB-KW"/>
</dbReference>